<evidence type="ECO:0000256" key="6">
    <source>
        <dbReference type="ARBA" id="ARBA00023125"/>
    </source>
</evidence>
<keyword evidence="7" id="KW-0539">Nucleus</keyword>
<dbReference type="Gene3D" id="2.40.50.140">
    <property type="entry name" value="Nucleic acid-binding proteins"/>
    <property type="match status" value="4"/>
</dbReference>
<comment type="caution">
    <text evidence="10">The sequence shown here is derived from an EMBL/GenBank/DDBJ whole genome shotgun (WGS) entry which is preliminary data.</text>
</comment>
<proteinExistence type="inferred from homology"/>
<evidence type="ECO:0000256" key="2">
    <source>
        <dbReference type="ARBA" id="ARBA00004574"/>
    </source>
</evidence>
<dbReference type="EMBL" id="NBII01000001">
    <property type="protein sequence ID" value="PAV23865.1"/>
    <property type="molecule type" value="Genomic_DNA"/>
</dbReference>
<evidence type="ECO:0000313" key="11">
    <source>
        <dbReference type="Proteomes" id="UP000217199"/>
    </source>
</evidence>
<comment type="similarity">
    <text evidence="3">Belongs to the telombin family.</text>
</comment>
<dbReference type="PANTHER" id="PTHR14513:SF0">
    <property type="entry name" value="PROTECTION OF TELOMERES PROTEIN 1"/>
    <property type="match status" value="1"/>
</dbReference>
<dbReference type="STRING" id="2282107.A0A286UWN4"/>
<evidence type="ECO:0000259" key="9">
    <source>
        <dbReference type="Pfam" id="PF16686"/>
    </source>
</evidence>
<dbReference type="OrthoDB" id="2186770at2759"/>
<keyword evidence="11" id="KW-1185">Reference proteome</keyword>
<protein>
    <recommendedName>
        <fullName evidence="9">Protection of telomeres protein 1 ssDNA-binding domain-containing protein</fullName>
    </recommendedName>
</protein>
<evidence type="ECO:0000313" key="10">
    <source>
        <dbReference type="EMBL" id="PAV23865.1"/>
    </source>
</evidence>
<dbReference type="GO" id="GO:0000783">
    <property type="term" value="C:nuclear telomere cap complex"/>
    <property type="evidence" value="ECO:0007669"/>
    <property type="project" value="TreeGrafter"/>
</dbReference>
<dbReference type="PANTHER" id="PTHR14513">
    <property type="entry name" value="PROTECTION OF TELOMERES 1"/>
    <property type="match status" value="1"/>
</dbReference>
<dbReference type="InParanoid" id="A0A286UWN4"/>
<evidence type="ECO:0000256" key="4">
    <source>
        <dbReference type="ARBA" id="ARBA00022454"/>
    </source>
</evidence>
<dbReference type="SUPFAM" id="SSF50249">
    <property type="entry name" value="Nucleic acid-binding proteins"/>
    <property type="match status" value="2"/>
</dbReference>
<evidence type="ECO:0000256" key="7">
    <source>
        <dbReference type="ARBA" id="ARBA00023242"/>
    </source>
</evidence>
<dbReference type="Proteomes" id="UP000217199">
    <property type="component" value="Unassembled WGS sequence"/>
</dbReference>
<dbReference type="InterPro" id="IPR032042">
    <property type="entry name" value="POT1PC"/>
</dbReference>
<evidence type="ECO:0000256" key="3">
    <source>
        <dbReference type="ARBA" id="ARBA00008442"/>
    </source>
</evidence>
<organism evidence="10 11">
    <name type="scientific">Pyrrhoderma noxium</name>
    <dbReference type="NCBI Taxonomy" id="2282107"/>
    <lineage>
        <taxon>Eukaryota</taxon>
        <taxon>Fungi</taxon>
        <taxon>Dikarya</taxon>
        <taxon>Basidiomycota</taxon>
        <taxon>Agaricomycotina</taxon>
        <taxon>Agaricomycetes</taxon>
        <taxon>Hymenochaetales</taxon>
        <taxon>Hymenochaetaceae</taxon>
        <taxon>Pyrrhoderma</taxon>
    </lineage>
</organism>
<dbReference type="AlphaFoldDB" id="A0A286UWN4"/>
<gene>
    <name evidence="10" type="ORF">PNOK_0093300</name>
</gene>
<feature type="compositionally biased region" description="Low complexity" evidence="8">
    <location>
        <begin position="258"/>
        <end position="272"/>
    </location>
</feature>
<reference evidence="10 11" key="1">
    <citation type="journal article" date="2017" name="Mol. Ecol.">
        <title>Comparative and population genomic landscape of Phellinus noxius: A hypervariable fungus causing root rot in trees.</title>
        <authorList>
            <person name="Chung C.L."/>
            <person name="Lee T.J."/>
            <person name="Akiba M."/>
            <person name="Lee H.H."/>
            <person name="Kuo T.H."/>
            <person name="Liu D."/>
            <person name="Ke H.M."/>
            <person name="Yokoi T."/>
            <person name="Roa M.B."/>
            <person name="Lu M.J."/>
            <person name="Chang Y.Y."/>
            <person name="Ann P.J."/>
            <person name="Tsai J.N."/>
            <person name="Chen C.Y."/>
            <person name="Tzean S.S."/>
            <person name="Ota Y."/>
            <person name="Hattori T."/>
            <person name="Sahashi N."/>
            <person name="Liou R.F."/>
            <person name="Kikuchi T."/>
            <person name="Tsai I.J."/>
        </authorList>
    </citation>
    <scope>NUCLEOTIDE SEQUENCE [LARGE SCALE GENOMIC DNA]</scope>
    <source>
        <strain evidence="10 11">FFPRI411160</strain>
    </source>
</reference>
<sequence length="986" mass="112267">MSKRRDHSSSPDERDLKQLKLEEYNILEDDSKEVPWCDIEQVVTGAIDTKDEQPGWISATIIVIFGFSKEKTKVEFQLSNGLSMLKATVFSKSIYCRLRPLQFIRLSLRGANLTFKMSKGGTSAPNHLPFSIEFKEGVEIKFISGRSAVEDGEIIDTRLENALPQGDWFLTPPKSENVQEHDEDDPDARLYAERSGAQEETAPSSSIPPPVTLNEKEQGAPTSSINVSDVDPGTGESKQCATSPSHVRKTRKRKNSEELTSNQETTSSQETNLNQEPSSSEQKSRRVKKRETRRDYSCQVAETQEVNAHKSDQPIKLSKRSKRQKIRATERVAKEANEAEARRPPDPPGEDPLNMEAGLVSAISGTYLPLKTLLETKRELRTHIIAVARMSEKPVQIRGADFKTTLILTDPSIGTTAYGFKVMCFMKSGFQYLLPSPEEGRIILLRDVRVTPWGGGTNGVVYDDKLKWVQFDPVTEKLARWYRAIESQMIQIATTSKRPCQLMGTIEVDVFFDAIVEIVELIKEGAWGQTQLYLTDYTSNNRISPSNTYGRWAIYSSSNKIPADNLDLMTEESIWRMENIRIKYGRSGFLELDLFRARYRLLDVADADHNAELREFLRRKNDYLSANPELKSLRQRCQRPDVNSFSHISELTKDGYHNIIAELVYKCSPTEKITDIFVTDYTENPILSMFIPEPLKKQLRGKLVPLLHIGCWDERDNLRDMKPGDIIKLTEVRIHNSLDNQYQGRLKLTDQHSTKLSANSTEPMVHELLRRKKEYDIKFAEQPSPELIDTPALENKTLLVSNVVKSRHTKQPLSTVKRILATKKCPNKFRLIARIVDFYPKDVRDFTLQFCRNCNQEISRKLFACASCSDMLREHCQWRFRFFFLLEDESGDRIMADICSEADLFLSGIRPCDLHEETNNGALSILKNRLAPCIGNIIQAHGNLKDGPSFKAQYGPFLDLAVKCWEVEGQKLYSLTGCELVDFNSS</sequence>
<keyword evidence="4" id="KW-0158">Chromosome</keyword>
<feature type="domain" description="Protection of telomeres protein 1 ssDNA-binding" evidence="9">
    <location>
        <begin position="648"/>
        <end position="776"/>
    </location>
</feature>
<evidence type="ECO:0000256" key="1">
    <source>
        <dbReference type="ARBA" id="ARBA00004123"/>
    </source>
</evidence>
<keyword evidence="6" id="KW-0238">DNA-binding</keyword>
<name>A0A286UWN4_9AGAM</name>
<evidence type="ECO:0000256" key="5">
    <source>
        <dbReference type="ARBA" id="ARBA00022895"/>
    </source>
</evidence>
<evidence type="ECO:0000256" key="8">
    <source>
        <dbReference type="SAM" id="MobiDB-lite"/>
    </source>
</evidence>
<dbReference type="GO" id="GO:0098505">
    <property type="term" value="F:G-rich strand telomeric DNA binding"/>
    <property type="evidence" value="ECO:0007669"/>
    <property type="project" value="TreeGrafter"/>
</dbReference>
<keyword evidence="5" id="KW-0779">Telomere</keyword>
<dbReference type="Pfam" id="PF16686">
    <property type="entry name" value="POT1PC"/>
    <property type="match status" value="1"/>
</dbReference>
<dbReference type="GO" id="GO:0016233">
    <property type="term" value="P:telomere capping"/>
    <property type="evidence" value="ECO:0007669"/>
    <property type="project" value="TreeGrafter"/>
</dbReference>
<dbReference type="GO" id="GO:0032210">
    <property type="term" value="P:regulation of telomere maintenance via telomerase"/>
    <property type="evidence" value="ECO:0007669"/>
    <property type="project" value="TreeGrafter"/>
</dbReference>
<dbReference type="GO" id="GO:0010521">
    <property type="term" value="F:telomerase inhibitor activity"/>
    <property type="evidence" value="ECO:0007669"/>
    <property type="project" value="TreeGrafter"/>
</dbReference>
<dbReference type="InterPro" id="IPR012340">
    <property type="entry name" value="NA-bd_OB-fold"/>
</dbReference>
<feature type="compositionally biased region" description="Basic and acidic residues" evidence="8">
    <location>
        <begin position="327"/>
        <end position="345"/>
    </location>
</feature>
<feature type="region of interest" description="Disordered" evidence="8">
    <location>
        <begin position="165"/>
        <end position="353"/>
    </location>
</feature>
<feature type="compositionally biased region" description="Basic residues" evidence="8">
    <location>
        <begin position="317"/>
        <end position="326"/>
    </location>
</feature>
<feature type="compositionally biased region" description="Polar residues" evidence="8">
    <location>
        <begin position="236"/>
        <end position="245"/>
    </location>
</feature>
<comment type="subcellular location">
    <subcellularLocation>
        <location evidence="2">Chromosome</location>
        <location evidence="2">Telomere</location>
    </subcellularLocation>
    <subcellularLocation>
        <location evidence="1">Nucleus</location>
    </subcellularLocation>
</comment>
<accession>A0A286UWN4</accession>
<dbReference type="InterPro" id="IPR028389">
    <property type="entry name" value="POT1"/>
</dbReference>